<evidence type="ECO:0000256" key="4">
    <source>
        <dbReference type="ARBA" id="ARBA00023002"/>
    </source>
</evidence>
<evidence type="ECO:0000256" key="5">
    <source>
        <dbReference type="ARBA" id="ARBA00023004"/>
    </source>
</evidence>
<dbReference type="Proteomes" id="UP000535543">
    <property type="component" value="Unassembled WGS sequence"/>
</dbReference>
<dbReference type="Gene3D" id="1.10.630.10">
    <property type="entry name" value="Cytochrome P450"/>
    <property type="match status" value="1"/>
</dbReference>
<evidence type="ECO:0000313" key="9">
    <source>
        <dbReference type="EMBL" id="NMN98518.1"/>
    </source>
</evidence>
<evidence type="ECO:0000256" key="1">
    <source>
        <dbReference type="ARBA" id="ARBA00010617"/>
    </source>
</evidence>
<feature type="binding site" description="axial binding residue" evidence="7">
    <location>
        <position position="395"/>
    </location>
    <ligand>
        <name>heme</name>
        <dbReference type="ChEBI" id="CHEBI:30413"/>
    </ligand>
    <ligandPart>
        <name>Fe</name>
        <dbReference type="ChEBI" id="CHEBI:18248"/>
    </ligandPart>
</feature>
<evidence type="ECO:0000256" key="6">
    <source>
        <dbReference type="ARBA" id="ARBA00023033"/>
    </source>
</evidence>
<dbReference type="GO" id="GO:0016705">
    <property type="term" value="F:oxidoreductase activity, acting on paired donors, with incorporation or reduction of molecular oxygen"/>
    <property type="evidence" value="ECO:0007669"/>
    <property type="project" value="InterPro"/>
</dbReference>
<dbReference type="GO" id="GO:0004497">
    <property type="term" value="F:monooxygenase activity"/>
    <property type="evidence" value="ECO:0007669"/>
    <property type="project" value="UniProtKB-KW"/>
</dbReference>
<protein>
    <submittedName>
        <fullName evidence="9">Cytochrome P450</fullName>
    </submittedName>
</protein>
<comment type="caution">
    <text evidence="9">The sequence shown here is derived from an EMBL/GenBank/DDBJ whole genome shotgun (WGS) entry which is preliminary data.</text>
</comment>
<dbReference type="PANTHER" id="PTHR24291:SF50">
    <property type="entry name" value="BIFUNCTIONAL ALBAFLAVENONE MONOOXYGENASE_TERPENE SYNTHASE"/>
    <property type="match status" value="1"/>
</dbReference>
<evidence type="ECO:0000256" key="7">
    <source>
        <dbReference type="PIRSR" id="PIRSR602403-1"/>
    </source>
</evidence>
<keyword evidence="5 7" id="KW-0408">Iron</keyword>
<name>A0A848KKX6_9NOCA</name>
<dbReference type="InterPro" id="IPR001128">
    <property type="entry name" value="Cyt_P450"/>
</dbReference>
<dbReference type="InterPro" id="IPR002403">
    <property type="entry name" value="Cyt_P450_E_grp-IV"/>
</dbReference>
<comment type="similarity">
    <text evidence="1 8">Belongs to the cytochrome P450 family.</text>
</comment>
<evidence type="ECO:0000256" key="2">
    <source>
        <dbReference type="ARBA" id="ARBA00022617"/>
    </source>
</evidence>
<dbReference type="PRINTS" id="PR00465">
    <property type="entry name" value="EP450IV"/>
</dbReference>
<dbReference type="AlphaFoldDB" id="A0A848KKX6"/>
<dbReference type="InterPro" id="IPR050196">
    <property type="entry name" value="Cytochrome_P450_Monoox"/>
</dbReference>
<organism evidence="9 10">
    <name type="scientific">Antrihabitans stalactiti</name>
    <dbReference type="NCBI Taxonomy" id="2584121"/>
    <lineage>
        <taxon>Bacteria</taxon>
        <taxon>Bacillati</taxon>
        <taxon>Actinomycetota</taxon>
        <taxon>Actinomycetes</taxon>
        <taxon>Mycobacteriales</taxon>
        <taxon>Nocardiaceae</taxon>
        <taxon>Antrihabitans</taxon>
    </lineage>
</organism>
<keyword evidence="4 8" id="KW-0560">Oxidoreductase</keyword>
<dbReference type="PANTHER" id="PTHR24291">
    <property type="entry name" value="CYTOCHROME P450 FAMILY 4"/>
    <property type="match status" value="1"/>
</dbReference>
<proteinExistence type="inferred from homology"/>
<reference evidence="9 10" key="2">
    <citation type="submission" date="2020-06" db="EMBL/GenBank/DDBJ databases">
        <title>Antribacter stalactiti gen. nov., sp. nov., a new member of the family Nacardiaceae isolated from a cave.</title>
        <authorList>
            <person name="Kim I.S."/>
        </authorList>
    </citation>
    <scope>NUCLEOTIDE SEQUENCE [LARGE SCALE GENOMIC DNA]</scope>
    <source>
        <strain evidence="9 10">YC2-7</strain>
    </source>
</reference>
<dbReference type="InterPro" id="IPR017972">
    <property type="entry name" value="Cyt_P450_CS"/>
</dbReference>
<dbReference type="EMBL" id="VCQU01000011">
    <property type="protein sequence ID" value="NMN98518.1"/>
    <property type="molecule type" value="Genomic_DNA"/>
</dbReference>
<keyword evidence="3 7" id="KW-0479">Metal-binding</keyword>
<keyword evidence="10" id="KW-1185">Reference proteome</keyword>
<evidence type="ECO:0000256" key="8">
    <source>
        <dbReference type="RuleBase" id="RU000461"/>
    </source>
</evidence>
<dbReference type="PROSITE" id="PS00086">
    <property type="entry name" value="CYTOCHROME_P450"/>
    <property type="match status" value="1"/>
</dbReference>
<dbReference type="SUPFAM" id="SSF48264">
    <property type="entry name" value="Cytochrome P450"/>
    <property type="match status" value="1"/>
</dbReference>
<evidence type="ECO:0000256" key="3">
    <source>
        <dbReference type="ARBA" id="ARBA00022723"/>
    </source>
</evidence>
<evidence type="ECO:0000313" key="10">
    <source>
        <dbReference type="Proteomes" id="UP000535543"/>
    </source>
</evidence>
<accession>A0A848KKX6</accession>
<dbReference type="Pfam" id="PF00067">
    <property type="entry name" value="p450"/>
    <property type="match status" value="1"/>
</dbReference>
<gene>
    <name evidence="9" type="ORF">FGL95_26125</name>
</gene>
<dbReference type="GO" id="GO:0005506">
    <property type="term" value="F:iron ion binding"/>
    <property type="evidence" value="ECO:0007669"/>
    <property type="project" value="InterPro"/>
</dbReference>
<sequence>MTTLVTQLSAVPTARGRLPVLGHSLSILRNPLDFMDSLSEYGDIVRIYLGPRPAYLVTTVELIRHISLNEDLWRRDELAESIKEICLNSVNILTGKEHELRRRMIAPAFKQARLAEYAVITAEIADKWADGMRDGSDVNLMESIHSLVLETVSSTLFTGDFTEHAREQIRIDIPWLLTEVIRRGSLPARVRKSRLVANWRFARRSARLRAAIRAVVVAYRLQDADRGDVLSALIRHTDKATGATLSDDEIIDELILVMAGGVGSQASLLGWILHETMSNPVVAAKVYGELDEIVGSGPVEPQHLASLPYLRMVVRESLRMWAPWVSTRTADGPVTLGDVTLPDGAIVAYSPYMVHRNDDYYENANVHDPERWSADRVSSAEKSASLTFGIGPRRCPGNHYSVLAISLQAAAFFTRWRPVPDANFVVTPSNKDFVLSPSKLPVRLARR</sequence>
<keyword evidence="6 8" id="KW-0503">Monooxygenase</keyword>
<reference evidence="9 10" key="1">
    <citation type="submission" date="2019-05" db="EMBL/GenBank/DDBJ databases">
        <authorList>
            <person name="Lee S.D."/>
        </authorList>
    </citation>
    <scope>NUCLEOTIDE SEQUENCE [LARGE SCALE GENOMIC DNA]</scope>
    <source>
        <strain evidence="9 10">YC2-7</strain>
    </source>
</reference>
<keyword evidence="2 7" id="KW-0349">Heme</keyword>
<comment type="cofactor">
    <cofactor evidence="7">
        <name>heme</name>
        <dbReference type="ChEBI" id="CHEBI:30413"/>
    </cofactor>
</comment>
<dbReference type="GO" id="GO:0020037">
    <property type="term" value="F:heme binding"/>
    <property type="evidence" value="ECO:0007669"/>
    <property type="project" value="InterPro"/>
</dbReference>
<dbReference type="InterPro" id="IPR036396">
    <property type="entry name" value="Cyt_P450_sf"/>
</dbReference>